<dbReference type="Pfam" id="PF13966">
    <property type="entry name" value="zf-RVT"/>
    <property type="match status" value="1"/>
</dbReference>
<feature type="domain" description="Reverse transcriptase zinc-binding" evidence="1">
    <location>
        <begin position="52"/>
        <end position="101"/>
    </location>
</feature>
<gene>
    <name evidence="2" type="ORF">U9M48_012777</name>
</gene>
<evidence type="ECO:0000313" key="2">
    <source>
        <dbReference type="EMBL" id="WVZ63114.1"/>
    </source>
</evidence>
<proteinExistence type="predicted"/>
<sequence length="105" mass="12313">MVEWREMIAKIQDINLCAENDRMIWKLELSGRFSVKSVYKIMLSGGEKDERAIFFWMVWKDRLQTVEQLIIGKWNGVAECKLCDQLETRDHLLLCCSIARQFGVG</sequence>
<protein>
    <recommendedName>
        <fullName evidence="1">Reverse transcriptase zinc-binding domain-containing protein</fullName>
    </recommendedName>
</protein>
<dbReference type="EMBL" id="CP144747">
    <property type="protein sequence ID" value="WVZ63114.1"/>
    <property type="molecule type" value="Genomic_DNA"/>
</dbReference>
<reference evidence="2 3" key="1">
    <citation type="submission" date="2024-02" db="EMBL/GenBank/DDBJ databases">
        <title>High-quality chromosome-scale genome assembly of Pensacola bahiagrass (Paspalum notatum Flugge var. saurae).</title>
        <authorList>
            <person name="Vega J.M."/>
            <person name="Podio M."/>
            <person name="Orjuela J."/>
            <person name="Siena L.A."/>
            <person name="Pessino S.C."/>
            <person name="Combes M.C."/>
            <person name="Mariac C."/>
            <person name="Albertini E."/>
            <person name="Pupilli F."/>
            <person name="Ortiz J.P.A."/>
            <person name="Leblanc O."/>
        </authorList>
    </citation>
    <scope>NUCLEOTIDE SEQUENCE [LARGE SCALE GENOMIC DNA]</scope>
    <source>
        <strain evidence="2">R1</strain>
        <tissue evidence="2">Leaf</tissue>
    </source>
</reference>
<accession>A0AAQ3T0W6</accession>
<evidence type="ECO:0000313" key="3">
    <source>
        <dbReference type="Proteomes" id="UP001341281"/>
    </source>
</evidence>
<keyword evidence="3" id="KW-1185">Reference proteome</keyword>
<evidence type="ECO:0000259" key="1">
    <source>
        <dbReference type="Pfam" id="PF13966"/>
    </source>
</evidence>
<dbReference type="AlphaFoldDB" id="A0AAQ3T0W6"/>
<organism evidence="2 3">
    <name type="scientific">Paspalum notatum var. saurae</name>
    <dbReference type="NCBI Taxonomy" id="547442"/>
    <lineage>
        <taxon>Eukaryota</taxon>
        <taxon>Viridiplantae</taxon>
        <taxon>Streptophyta</taxon>
        <taxon>Embryophyta</taxon>
        <taxon>Tracheophyta</taxon>
        <taxon>Spermatophyta</taxon>
        <taxon>Magnoliopsida</taxon>
        <taxon>Liliopsida</taxon>
        <taxon>Poales</taxon>
        <taxon>Poaceae</taxon>
        <taxon>PACMAD clade</taxon>
        <taxon>Panicoideae</taxon>
        <taxon>Andropogonodae</taxon>
        <taxon>Paspaleae</taxon>
        <taxon>Paspalinae</taxon>
        <taxon>Paspalum</taxon>
    </lineage>
</organism>
<dbReference type="Proteomes" id="UP001341281">
    <property type="component" value="Chromosome 03"/>
</dbReference>
<dbReference type="InterPro" id="IPR026960">
    <property type="entry name" value="RVT-Znf"/>
</dbReference>
<name>A0AAQ3T0W6_PASNO</name>